<feature type="non-terminal residue" evidence="1">
    <location>
        <position position="50"/>
    </location>
</feature>
<name>A0ABD0QM68_CIRMR</name>
<evidence type="ECO:0000313" key="1">
    <source>
        <dbReference type="EMBL" id="KAL0186835.1"/>
    </source>
</evidence>
<accession>A0ABD0QM68</accession>
<reference evidence="1 2" key="1">
    <citation type="submission" date="2024-05" db="EMBL/GenBank/DDBJ databases">
        <title>Genome sequencing and assembly of Indian major carp, Cirrhinus mrigala (Hamilton, 1822).</title>
        <authorList>
            <person name="Mohindra V."/>
            <person name="Chowdhury L.M."/>
            <person name="Lal K."/>
            <person name="Jena J.K."/>
        </authorList>
    </citation>
    <scope>NUCLEOTIDE SEQUENCE [LARGE SCALE GENOMIC DNA]</scope>
    <source>
        <strain evidence="1">CM1030</strain>
        <tissue evidence="1">Blood</tissue>
    </source>
</reference>
<evidence type="ECO:0000313" key="2">
    <source>
        <dbReference type="Proteomes" id="UP001529510"/>
    </source>
</evidence>
<proteinExistence type="predicted"/>
<protein>
    <submittedName>
        <fullName evidence="1">Uncharacterized protein</fullName>
    </submittedName>
</protein>
<dbReference type="Gene3D" id="3.60.110.10">
    <property type="entry name" value="Carbon-nitrogen hydrolase"/>
    <property type="match status" value="1"/>
</dbReference>
<feature type="non-terminal residue" evidence="1">
    <location>
        <position position="1"/>
    </location>
</feature>
<organism evidence="1 2">
    <name type="scientific">Cirrhinus mrigala</name>
    <name type="common">Mrigala</name>
    <dbReference type="NCBI Taxonomy" id="683832"/>
    <lineage>
        <taxon>Eukaryota</taxon>
        <taxon>Metazoa</taxon>
        <taxon>Chordata</taxon>
        <taxon>Craniata</taxon>
        <taxon>Vertebrata</taxon>
        <taxon>Euteleostomi</taxon>
        <taxon>Actinopterygii</taxon>
        <taxon>Neopterygii</taxon>
        <taxon>Teleostei</taxon>
        <taxon>Ostariophysi</taxon>
        <taxon>Cypriniformes</taxon>
        <taxon>Cyprinidae</taxon>
        <taxon>Labeoninae</taxon>
        <taxon>Labeonini</taxon>
        <taxon>Cirrhinus</taxon>
    </lineage>
</organism>
<keyword evidence="2" id="KW-1185">Reference proteome</keyword>
<comment type="caution">
    <text evidence="1">The sequence shown here is derived from an EMBL/GenBank/DDBJ whole genome shotgun (WGS) entry which is preliminary data.</text>
</comment>
<dbReference type="Proteomes" id="UP001529510">
    <property type="component" value="Unassembled WGS sequence"/>
</dbReference>
<dbReference type="AlphaFoldDB" id="A0ABD0QM68"/>
<gene>
    <name evidence="1" type="ORF">M9458_018505</name>
</gene>
<sequence length="50" mass="5613">AIDAAVEQDFDLKGYVFEASPEQLRQPRTVRVGLIQNKIVLPTDAPVFEQ</sequence>
<dbReference type="EMBL" id="JAMKFB020000008">
    <property type="protein sequence ID" value="KAL0186835.1"/>
    <property type="molecule type" value="Genomic_DNA"/>
</dbReference>
<dbReference type="InterPro" id="IPR036526">
    <property type="entry name" value="C-N_Hydrolase_sf"/>
</dbReference>